<comment type="catalytic activity">
    <reaction evidence="7">
        <text>a 2'-deoxyadenosine in DNA + S-adenosyl-L-methionine = an N(6)-methyl-2'-deoxyadenosine in DNA + S-adenosyl-L-homocysteine + H(+)</text>
        <dbReference type="Rhea" id="RHEA:15197"/>
        <dbReference type="Rhea" id="RHEA-COMP:12418"/>
        <dbReference type="Rhea" id="RHEA-COMP:12419"/>
        <dbReference type="ChEBI" id="CHEBI:15378"/>
        <dbReference type="ChEBI" id="CHEBI:57856"/>
        <dbReference type="ChEBI" id="CHEBI:59789"/>
        <dbReference type="ChEBI" id="CHEBI:90615"/>
        <dbReference type="ChEBI" id="CHEBI:90616"/>
        <dbReference type="EC" id="2.1.1.72"/>
    </reaction>
</comment>
<dbReference type="AlphaFoldDB" id="A0A921IX66"/>
<protein>
    <recommendedName>
        <fullName evidence="1">site-specific DNA-methyltransferase (adenine-specific)</fullName>
        <ecNumber evidence="1">2.1.1.72</ecNumber>
    </recommendedName>
</protein>
<evidence type="ECO:0000256" key="6">
    <source>
        <dbReference type="ARBA" id="ARBA00023125"/>
    </source>
</evidence>
<feature type="domain" description="Type II methyltransferase M.TaqI-like" evidence="8">
    <location>
        <begin position="105"/>
        <end position="197"/>
    </location>
</feature>
<dbReference type="InterPro" id="IPR011639">
    <property type="entry name" value="MethylTrfase_TaqI-like_dom"/>
</dbReference>
<proteinExistence type="predicted"/>
<dbReference type="PANTHER" id="PTHR33841:SF6">
    <property type="entry name" value="TYPE II METHYLTRANSFERASE M.HINDII"/>
    <property type="match status" value="1"/>
</dbReference>
<dbReference type="CDD" id="cd02440">
    <property type="entry name" value="AdoMet_MTases"/>
    <property type="match status" value="1"/>
</dbReference>
<evidence type="ECO:0000256" key="1">
    <source>
        <dbReference type="ARBA" id="ARBA00011900"/>
    </source>
</evidence>
<keyword evidence="5" id="KW-0680">Restriction system</keyword>
<dbReference type="Pfam" id="PF07669">
    <property type="entry name" value="Eco57I"/>
    <property type="match status" value="1"/>
</dbReference>
<keyword evidence="6" id="KW-0238">DNA-binding</keyword>
<dbReference type="PROSITE" id="PS01131">
    <property type="entry name" value="RRNA_A_DIMETH"/>
    <property type="match status" value="1"/>
</dbReference>
<dbReference type="InterPro" id="IPR029063">
    <property type="entry name" value="SAM-dependent_MTases_sf"/>
</dbReference>
<sequence>MTSETIAQIRNEAAASLSPEQQQQWEQFLTPMPVAEQAVSLFTPTDRPVRILDLGSGSGILSAVVAGQSAAGSSVVAIEQDADLAAASESSLRQVCDDVTVINDSVFNVMLDDQFDRVILNPPYKKIRPMTVATSGGGAKVTNLYTAFLMMAIQALDEGGECVAIIPRSWMNGDYFKDFRKWMLSECSIDALAVYGSRQKHFKDMNVLQEIMLLKVSKRAQAGTVTVYADVVPDRPLERQPHESVALKSLLMGKDQILRIRQQDPRLAVFRPMSDQGLWVSTGKLVWFRNRDVLSDIEQPNGHPLYWSDNQCGMVMTHPIKCDREQWVNGEADSRNVVLPAGSYCLVNRFSSKEQHHRIYASYLHSDVDFVADNKLNYVHQGTSRRTVPLDDRSARGLTLWLSSSIVDEWYRQVSGSTQVNATDLRQLPCPSRMQLGVLADRLPVEGDVDQNQIDETVERLFSWVQAS</sequence>
<dbReference type="Gene3D" id="3.40.50.150">
    <property type="entry name" value="Vaccinia Virus protein VP39"/>
    <property type="match status" value="1"/>
</dbReference>
<gene>
    <name evidence="9" type="ORF">K8U73_07350</name>
</gene>
<dbReference type="EMBL" id="DYUX01000024">
    <property type="protein sequence ID" value="HJG42178.1"/>
    <property type="molecule type" value="Genomic_DNA"/>
</dbReference>
<dbReference type="SUPFAM" id="SSF53335">
    <property type="entry name" value="S-adenosyl-L-methionine-dependent methyltransferases"/>
    <property type="match status" value="1"/>
</dbReference>
<dbReference type="RefSeq" id="WP_278711555.1">
    <property type="nucleotide sequence ID" value="NZ_DYUX01000024.1"/>
</dbReference>
<evidence type="ECO:0000259" key="8">
    <source>
        <dbReference type="Pfam" id="PF07669"/>
    </source>
</evidence>
<dbReference type="GO" id="GO:0000179">
    <property type="term" value="F:rRNA (adenine-N6,N6-)-dimethyltransferase activity"/>
    <property type="evidence" value="ECO:0007669"/>
    <property type="project" value="InterPro"/>
</dbReference>
<name>A0A921IX66_9BIFI</name>
<keyword evidence="2 9" id="KW-0489">Methyltransferase</keyword>
<dbReference type="GO" id="GO:0009007">
    <property type="term" value="F:site-specific DNA-methyltransferase (adenine-specific) activity"/>
    <property type="evidence" value="ECO:0007669"/>
    <property type="project" value="UniProtKB-EC"/>
</dbReference>
<dbReference type="EC" id="2.1.1.72" evidence="1"/>
<evidence type="ECO:0000256" key="3">
    <source>
        <dbReference type="ARBA" id="ARBA00022679"/>
    </source>
</evidence>
<reference evidence="9" key="2">
    <citation type="submission" date="2021-09" db="EMBL/GenBank/DDBJ databases">
        <authorList>
            <person name="Gilroy R."/>
        </authorList>
    </citation>
    <scope>NUCLEOTIDE SEQUENCE</scope>
    <source>
        <strain evidence="9">ChiBcolR7-4860</strain>
    </source>
</reference>
<reference evidence="9" key="1">
    <citation type="journal article" date="2021" name="PeerJ">
        <title>Extensive microbial diversity within the chicken gut microbiome revealed by metagenomics and culture.</title>
        <authorList>
            <person name="Gilroy R."/>
            <person name="Ravi A."/>
            <person name="Getino M."/>
            <person name="Pursley I."/>
            <person name="Horton D.L."/>
            <person name="Alikhan N.F."/>
            <person name="Baker D."/>
            <person name="Gharbi K."/>
            <person name="Hall N."/>
            <person name="Watson M."/>
            <person name="Adriaenssens E.M."/>
            <person name="Foster-Nyarko E."/>
            <person name="Jarju S."/>
            <person name="Secka A."/>
            <person name="Antonio M."/>
            <person name="Oren A."/>
            <person name="Chaudhuri R.R."/>
            <person name="La Ragione R."/>
            <person name="Hildebrand F."/>
            <person name="Pallen M.J."/>
        </authorList>
    </citation>
    <scope>NUCLEOTIDE SEQUENCE</scope>
    <source>
        <strain evidence="9">ChiBcolR7-4860</strain>
    </source>
</reference>
<dbReference type="InterPro" id="IPR020596">
    <property type="entry name" value="rRNA_Ade_Mease_Trfase_CS"/>
</dbReference>
<dbReference type="PRINTS" id="PR00507">
    <property type="entry name" value="N12N6MTFRASE"/>
</dbReference>
<accession>A0A921IX66</accession>
<evidence type="ECO:0000256" key="2">
    <source>
        <dbReference type="ARBA" id="ARBA00022603"/>
    </source>
</evidence>
<evidence type="ECO:0000256" key="4">
    <source>
        <dbReference type="ARBA" id="ARBA00022691"/>
    </source>
</evidence>
<evidence type="ECO:0000256" key="7">
    <source>
        <dbReference type="ARBA" id="ARBA00047942"/>
    </source>
</evidence>
<organism evidence="9 10">
    <name type="scientific">Bifidobacterium pullorum subsp. gallinarum</name>
    <dbReference type="NCBI Taxonomy" id="78344"/>
    <lineage>
        <taxon>Bacteria</taxon>
        <taxon>Bacillati</taxon>
        <taxon>Actinomycetota</taxon>
        <taxon>Actinomycetes</taxon>
        <taxon>Bifidobacteriales</taxon>
        <taxon>Bifidobacteriaceae</taxon>
        <taxon>Bifidobacterium</taxon>
    </lineage>
</organism>
<evidence type="ECO:0000313" key="10">
    <source>
        <dbReference type="Proteomes" id="UP000786560"/>
    </source>
</evidence>
<dbReference type="InterPro" id="IPR050953">
    <property type="entry name" value="N4_N6_ade-DNA_methylase"/>
</dbReference>
<keyword evidence="3" id="KW-0808">Transferase</keyword>
<evidence type="ECO:0000313" key="9">
    <source>
        <dbReference type="EMBL" id="HJG42178.1"/>
    </source>
</evidence>
<evidence type="ECO:0000256" key="5">
    <source>
        <dbReference type="ARBA" id="ARBA00022747"/>
    </source>
</evidence>
<keyword evidence="4" id="KW-0949">S-adenosyl-L-methionine</keyword>
<comment type="caution">
    <text evidence="9">The sequence shown here is derived from an EMBL/GenBank/DDBJ whole genome shotgun (WGS) entry which is preliminary data.</text>
</comment>
<dbReference type="GO" id="GO:0009307">
    <property type="term" value="P:DNA restriction-modification system"/>
    <property type="evidence" value="ECO:0007669"/>
    <property type="project" value="UniProtKB-KW"/>
</dbReference>
<dbReference type="InterPro" id="IPR002052">
    <property type="entry name" value="DNA_methylase_N6_adenine_CS"/>
</dbReference>
<dbReference type="Pfam" id="PF01135">
    <property type="entry name" value="PCMT"/>
    <property type="match status" value="1"/>
</dbReference>
<dbReference type="PANTHER" id="PTHR33841">
    <property type="entry name" value="DNA METHYLTRANSFERASE YEEA-RELATED"/>
    <property type="match status" value="1"/>
</dbReference>
<dbReference type="GO" id="GO:0003677">
    <property type="term" value="F:DNA binding"/>
    <property type="evidence" value="ECO:0007669"/>
    <property type="project" value="UniProtKB-KW"/>
</dbReference>
<dbReference type="PROSITE" id="PS00092">
    <property type="entry name" value="N6_MTASE"/>
    <property type="match status" value="1"/>
</dbReference>
<dbReference type="Proteomes" id="UP000786560">
    <property type="component" value="Unassembled WGS sequence"/>
</dbReference>